<organism evidence="1 2">
    <name type="scientific">Truncatella angustata</name>
    <dbReference type="NCBI Taxonomy" id="152316"/>
    <lineage>
        <taxon>Eukaryota</taxon>
        <taxon>Fungi</taxon>
        <taxon>Dikarya</taxon>
        <taxon>Ascomycota</taxon>
        <taxon>Pezizomycotina</taxon>
        <taxon>Sordariomycetes</taxon>
        <taxon>Xylariomycetidae</taxon>
        <taxon>Amphisphaeriales</taxon>
        <taxon>Sporocadaceae</taxon>
        <taxon>Truncatella</taxon>
    </lineage>
</organism>
<protein>
    <submittedName>
        <fullName evidence="1">Mannosyl-3-phosphoglycerate synthase</fullName>
    </submittedName>
</protein>
<dbReference type="NCBIfam" id="TIGR02460">
    <property type="entry name" value="osmo_MPGsynth"/>
    <property type="match status" value="1"/>
</dbReference>
<dbReference type="Pfam" id="PF09488">
    <property type="entry name" value="Osmo_MPGsynth"/>
    <property type="match status" value="1"/>
</dbReference>
<dbReference type="InterPro" id="IPR012812">
    <property type="entry name" value="Osmo_MPG_synth"/>
</dbReference>
<dbReference type="GO" id="GO:0051479">
    <property type="term" value="P:mannosylglycerate biosynthetic process"/>
    <property type="evidence" value="ECO:0007669"/>
    <property type="project" value="InterPro"/>
</dbReference>
<accession>A0A9P8RNU0</accession>
<gene>
    <name evidence="1" type="ORF">BKA67DRAFT_663260</name>
</gene>
<dbReference type="CDD" id="cd00761">
    <property type="entry name" value="Glyco_tranf_GTA_type"/>
    <property type="match status" value="1"/>
</dbReference>
<evidence type="ECO:0000313" key="1">
    <source>
        <dbReference type="EMBL" id="KAH6646890.1"/>
    </source>
</evidence>
<reference evidence="1" key="1">
    <citation type="journal article" date="2021" name="Nat. Commun.">
        <title>Genetic determinants of endophytism in the Arabidopsis root mycobiome.</title>
        <authorList>
            <person name="Mesny F."/>
            <person name="Miyauchi S."/>
            <person name="Thiergart T."/>
            <person name="Pickel B."/>
            <person name="Atanasova L."/>
            <person name="Karlsson M."/>
            <person name="Huettel B."/>
            <person name="Barry K.W."/>
            <person name="Haridas S."/>
            <person name="Chen C."/>
            <person name="Bauer D."/>
            <person name="Andreopoulos W."/>
            <person name="Pangilinan J."/>
            <person name="LaButti K."/>
            <person name="Riley R."/>
            <person name="Lipzen A."/>
            <person name="Clum A."/>
            <person name="Drula E."/>
            <person name="Henrissat B."/>
            <person name="Kohler A."/>
            <person name="Grigoriev I.V."/>
            <person name="Martin F.M."/>
            <person name="Hacquard S."/>
        </authorList>
    </citation>
    <scope>NUCLEOTIDE SEQUENCE</scope>
    <source>
        <strain evidence="1">MPI-SDFR-AT-0073</strain>
    </source>
</reference>
<dbReference type="GO" id="GO:0005737">
    <property type="term" value="C:cytoplasm"/>
    <property type="evidence" value="ECO:0007669"/>
    <property type="project" value="InterPro"/>
</dbReference>
<dbReference type="Gene3D" id="3.90.550.10">
    <property type="entry name" value="Spore Coat Polysaccharide Biosynthesis Protein SpsA, Chain A"/>
    <property type="match status" value="1"/>
</dbReference>
<dbReference type="Proteomes" id="UP000758603">
    <property type="component" value="Unassembled WGS sequence"/>
</dbReference>
<comment type="caution">
    <text evidence="1">The sequence shown here is derived from an EMBL/GenBank/DDBJ whole genome shotgun (WGS) entry which is preliminary data.</text>
</comment>
<dbReference type="AlphaFoldDB" id="A0A9P8RNU0"/>
<dbReference type="GeneID" id="70137042"/>
<dbReference type="InterPro" id="IPR029044">
    <property type="entry name" value="Nucleotide-diphossugar_trans"/>
</dbReference>
<dbReference type="GO" id="GO:0050504">
    <property type="term" value="F:mannosyl-3-phosphoglycerate synthase activity"/>
    <property type="evidence" value="ECO:0007669"/>
    <property type="project" value="InterPro"/>
</dbReference>
<dbReference type="OrthoDB" id="10013407at2759"/>
<dbReference type="EMBL" id="JAGPXC010000009">
    <property type="protein sequence ID" value="KAH6646890.1"/>
    <property type="molecule type" value="Genomic_DNA"/>
</dbReference>
<keyword evidence="2" id="KW-1185">Reference proteome</keyword>
<evidence type="ECO:0000313" key="2">
    <source>
        <dbReference type="Proteomes" id="UP000758603"/>
    </source>
</evidence>
<dbReference type="RefSeq" id="XP_045953404.1">
    <property type="nucleotide sequence ID" value="XM_046108151.1"/>
</dbReference>
<sequence>MRLTVSPRFEQFGSVQIHETQRVIELDAGSGCSTASSLTVSRDALLAIESKMAIIILCMNEEFKTLESVFSGIPHDCFIILVSNSSRSRVDKYQTEVSILQAFCRNTDRSAIAIHQKDPGAAKAFNAAGVPDLIATDGLVHSGKGEGMVMGMALAALMDREYIGFIDADNYIPGSILEYCKAYAAGFHLAKVEDAMIRVSWSSKPKERNGRLMFDRKGRSSRVVNEWLNKLLQEFSGYGTDCITTGNAGEHAMTMSLAKKLRMAGGFAVEPYQYLFLLEQLGGQLEQKVEEDFLSQTSEIHILQVETRNPHLHDNKGDEHVSGMRAQALNMLYHSKIVPDLMKATLLKWMEDEKLLERGHTPPTERVYPSIDSLNMNSLRDILSKEAESLKTLSCHEAIDGPFSNFIG</sequence>
<proteinExistence type="predicted"/>
<dbReference type="SUPFAM" id="SSF53448">
    <property type="entry name" value="Nucleotide-diphospho-sugar transferases"/>
    <property type="match status" value="1"/>
</dbReference>
<name>A0A9P8RNU0_9PEZI</name>